<name>A0A9P7CXJ1_9AGAM</name>
<feature type="compositionally biased region" description="Polar residues" evidence="1">
    <location>
        <begin position="351"/>
        <end position="360"/>
    </location>
</feature>
<keyword evidence="4" id="KW-1185">Reference proteome</keyword>
<feature type="compositionally biased region" description="Basic and acidic residues" evidence="1">
    <location>
        <begin position="313"/>
        <end position="324"/>
    </location>
</feature>
<feature type="compositionally biased region" description="Polar residues" evidence="1">
    <location>
        <begin position="325"/>
        <end position="335"/>
    </location>
</feature>
<comment type="caution">
    <text evidence="3">The sequence shown here is derived from an EMBL/GenBank/DDBJ whole genome shotgun (WGS) entry which is preliminary data.</text>
</comment>
<evidence type="ECO:0000313" key="3">
    <source>
        <dbReference type="EMBL" id="KAG1770806.1"/>
    </source>
</evidence>
<dbReference type="EMBL" id="JABBWD010000063">
    <property type="protein sequence ID" value="KAG1770806.1"/>
    <property type="molecule type" value="Genomic_DNA"/>
</dbReference>
<feature type="region of interest" description="Disordered" evidence="1">
    <location>
        <begin position="311"/>
        <end position="375"/>
    </location>
</feature>
<proteinExistence type="predicted"/>
<accession>A0A9P7CXJ1</accession>
<dbReference type="Pfam" id="PF13391">
    <property type="entry name" value="HNH_2"/>
    <property type="match status" value="1"/>
</dbReference>
<evidence type="ECO:0000313" key="4">
    <source>
        <dbReference type="Proteomes" id="UP000714275"/>
    </source>
</evidence>
<protein>
    <recommendedName>
        <fullName evidence="2">HNH nuclease domain-containing protein</fullName>
    </recommendedName>
</protein>
<evidence type="ECO:0000256" key="1">
    <source>
        <dbReference type="SAM" id="MobiDB-lite"/>
    </source>
</evidence>
<organism evidence="3 4">
    <name type="scientific">Suillus placidus</name>
    <dbReference type="NCBI Taxonomy" id="48579"/>
    <lineage>
        <taxon>Eukaryota</taxon>
        <taxon>Fungi</taxon>
        <taxon>Dikarya</taxon>
        <taxon>Basidiomycota</taxon>
        <taxon>Agaricomycotina</taxon>
        <taxon>Agaricomycetes</taxon>
        <taxon>Agaricomycetidae</taxon>
        <taxon>Boletales</taxon>
        <taxon>Suillineae</taxon>
        <taxon>Suillaceae</taxon>
        <taxon>Suillus</taxon>
    </lineage>
</organism>
<dbReference type="AlphaFoldDB" id="A0A9P7CXJ1"/>
<dbReference type="InterPro" id="IPR003615">
    <property type="entry name" value="HNH_nuc"/>
</dbReference>
<feature type="compositionally biased region" description="Polar residues" evidence="1">
    <location>
        <begin position="34"/>
        <end position="43"/>
    </location>
</feature>
<gene>
    <name evidence="3" type="ORF">EV702DRAFT_1248958</name>
</gene>
<sequence>MSLNGEDLASGRDPESSYSGSDDGDRNRIATPSPVLQESSQDEYTPPGKSRKTSSTIYTTPTSRSEHTSSLSAMARSELAKLYNKIYGDRLCLVTETNDADDLEIAHVIPRASKFNTLTLYEYCLGLNFKTLHVDSRLNLLYLNGTWHNLFDRNRWFLLPDVGTLKNVNCHVTAVIASRKSPTSKVVTSFRSKWNLKMKTRYTLISISISLTKTFLVRETGGQLTTHRYPYPDLSLLECHVAPPFAVINAGPKCKRDQIDQIILDRYPQQTEGSTMESDAKELEQRLALLCDTWDLFMDLDVRAAAETWGKSETGEGKRKREQNDTGQTDGCSTRSKTRSAHGGDRKCKWSPNSSGTTLTEHAVSHLEKRQKADNWETSIRHWVAESTRASSLDPNLPLDFTSTFTCNTVDSTAND</sequence>
<feature type="compositionally biased region" description="Polar residues" evidence="1">
    <location>
        <begin position="53"/>
        <end position="71"/>
    </location>
</feature>
<dbReference type="Proteomes" id="UP000714275">
    <property type="component" value="Unassembled WGS sequence"/>
</dbReference>
<evidence type="ECO:0000259" key="2">
    <source>
        <dbReference type="Pfam" id="PF13391"/>
    </source>
</evidence>
<dbReference type="OrthoDB" id="2632038at2759"/>
<feature type="domain" description="HNH nuclease" evidence="2">
    <location>
        <begin position="92"/>
        <end position="156"/>
    </location>
</feature>
<feature type="region of interest" description="Disordered" evidence="1">
    <location>
        <begin position="1"/>
        <end position="71"/>
    </location>
</feature>
<reference evidence="3" key="1">
    <citation type="journal article" date="2020" name="New Phytol.">
        <title>Comparative genomics reveals dynamic genome evolution in host specialist ectomycorrhizal fungi.</title>
        <authorList>
            <person name="Lofgren L.A."/>
            <person name="Nguyen N.H."/>
            <person name="Vilgalys R."/>
            <person name="Ruytinx J."/>
            <person name="Liao H.L."/>
            <person name="Branco S."/>
            <person name="Kuo A."/>
            <person name="LaButti K."/>
            <person name="Lipzen A."/>
            <person name="Andreopoulos W."/>
            <person name="Pangilinan J."/>
            <person name="Riley R."/>
            <person name="Hundley H."/>
            <person name="Na H."/>
            <person name="Barry K."/>
            <person name="Grigoriev I.V."/>
            <person name="Stajich J.E."/>
            <person name="Kennedy P.G."/>
        </authorList>
    </citation>
    <scope>NUCLEOTIDE SEQUENCE</scope>
    <source>
        <strain evidence="3">DOB743</strain>
    </source>
</reference>
<feature type="compositionally biased region" description="Basic and acidic residues" evidence="1">
    <location>
        <begin position="363"/>
        <end position="375"/>
    </location>
</feature>